<organism evidence="2 3">
    <name type="scientific">Paragonimus skrjabini miyazakii</name>
    <dbReference type="NCBI Taxonomy" id="59628"/>
    <lineage>
        <taxon>Eukaryota</taxon>
        <taxon>Metazoa</taxon>
        <taxon>Spiralia</taxon>
        <taxon>Lophotrochozoa</taxon>
        <taxon>Platyhelminthes</taxon>
        <taxon>Trematoda</taxon>
        <taxon>Digenea</taxon>
        <taxon>Plagiorchiida</taxon>
        <taxon>Troglotremata</taxon>
        <taxon>Troglotrematidae</taxon>
        <taxon>Paragonimus</taxon>
    </lineage>
</organism>
<gene>
    <name evidence="2" type="ORF">EG68_02521</name>
</gene>
<protein>
    <submittedName>
        <fullName evidence="2">Uncharacterized protein</fullName>
    </submittedName>
</protein>
<feature type="region of interest" description="Disordered" evidence="1">
    <location>
        <begin position="53"/>
        <end position="76"/>
    </location>
</feature>
<comment type="caution">
    <text evidence="2">The sequence shown here is derived from an EMBL/GenBank/DDBJ whole genome shotgun (WGS) entry which is preliminary data.</text>
</comment>
<reference evidence="2" key="1">
    <citation type="submission" date="2019-07" db="EMBL/GenBank/DDBJ databases">
        <title>Annotation for the trematode Paragonimus miyazaki's.</title>
        <authorList>
            <person name="Choi Y.-J."/>
        </authorList>
    </citation>
    <scope>NUCLEOTIDE SEQUENCE</scope>
    <source>
        <strain evidence="2">Japan</strain>
    </source>
</reference>
<name>A0A8S9YXT8_9TREM</name>
<sequence>MSIGQQRTSSRGASTVPLNQLLSCELSLERERTNVVREQITQFLLDLKLFQEEPTQSSNRPPSTRPLQLSAVTQAKSPRRRLPIGFCSWFPGF</sequence>
<accession>A0A8S9YXT8</accession>
<evidence type="ECO:0000313" key="2">
    <source>
        <dbReference type="EMBL" id="KAF7259394.1"/>
    </source>
</evidence>
<evidence type="ECO:0000256" key="1">
    <source>
        <dbReference type="SAM" id="MobiDB-lite"/>
    </source>
</evidence>
<dbReference type="AlphaFoldDB" id="A0A8S9YXT8"/>
<dbReference type="Proteomes" id="UP000822476">
    <property type="component" value="Unassembled WGS sequence"/>
</dbReference>
<evidence type="ECO:0000313" key="3">
    <source>
        <dbReference type="Proteomes" id="UP000822476"/>
    </source>
</evidence>
<proteinExistence type="predicted"/>
<keyword evidence="3" id="KW-1185">Reference proteome</keyword>
<dbReference type="EMBL" id="JTDE01001220">
    <property type="protein sequence ID" value="KAF7259394.1"/>
    <property type="molecule type" value="Genomic_DNA"/>
</dbReference>